<dbReference type="GO" id="GO:0006814">
    <property type="term" value="P:sodium ion transport"/>
    <property type="evidence" value="ECO:0007669"/>
    <property type="project" value="UniProtKB-KW"/>
</dbReference>
<evidence type="ECO:0000256" key="6">
    <source>
        <dbReference type="ARBA" id="ARBA00022847"/>
    </source>
</evidence>
<dbReference type="PROSITE" id="PS50283">
    <property type="entry name" value="NA_SOLUT_SYMP_3"/>
    <property type="match status" value="1"/>
</dbReference>
<comment type="similarity">
    <text evidence="2 13">Belongs to the sodium:solute symporter (SSF) (TC 2.A.21) family.</text>
</comment>
<dbReference type="Gene3D" id="1.20.1730.10">
    <property type="entry name" value="Sodium/glucose cotransporter"/>
    <property type="match status" value="1"/>
</dbReference>
<evidence type="ECO:0000256" key="10">
    <source>
        <dbReference type="ARBA" id="ARBA00023136"/>
    </source>
</evidence>
<evidence type="ECO:0000256" key="12">
    <source>
        <dbReference type="ARBA" id="ARBA00033708"/>
    </source>
</evidence>
<accession>A0A6P1MJK3</accession>
<keyword evidence="11" id="KW-0739">Sodium transport</keyword>
<dbReference type="GO" id="GO:0015293">
    <property type="term" value="F:symporter activity"/>
    <property type="evidence" value="ECO:0007669"/>
    <property type="project" value="UniProtKB-KW"/>
</dbReference>
<feature type="transmembrane region" description="Helical" evidence="14">
    <location>
        <begin position="44"/>
        <end position="61"/>
    </location>
</feature>
<evidence type="ECO:0008006" key="17">
    <source>
        <dbReference type="Google" id="ProtNLM"/>
    </source>
</evidence>
<evidence type="ECO:0000256" key="3">
    <source>
        <dbReference type="ARBA" id="ARBA00022448"/>
    </source>
</evidence>
<evidence type="ECO:0000256" key="11">
    <source>
        <dbReference type="ARBA" id="ARBA00023201"/>
    </source>
</evidence>
<keyword evidence="9" id="KW-0406">Ion transport</keyword>
<keyword evidence="7 14" id="KW-1133">Transmembrane helix</keyword>
<dbReference type="InterPro" id="IPR050277">
    <property type="entry name" value="Sodium:Solute_Symporter"/>
</dbReference>
<reference evidence="15 16" key="1">
    <citation type="submission" date="2020-01" db="EMBL/GenBank/DDBJ databases">
        <title>Genomic analysis of Aminipila sp. CBA3637.</title>
        <authorList>
            <person name="Kim Y.B."/>
            <person name="Roh S.W."/>
        </authorList>
    </citation>
    <scope>NUCLEOTIDE SEQUENCE [LARGE SCALE GENOMIC DNA]</scope>
    <source>
        <strain evidence="15 16">CBA3637</strain>
    </source>
</reference>
<dbReference type="AlphaFoldDB" id="A0A6P1MJK3"/>
<evidence type="ECO:0000256" key="2">
    <source>
        <dbReference type="ARBA" id="ARBA00006434"/>
    </source>
</evidence>
<dbReference type="PANTHER" id="PTHR48086:SF3">
    <property type="entry name" value="SODIUM_PROLINE SYMPORTER"/>
    <property type="match status" value="1"/>
</dbReference>
<keyword evidence="8" id="KW-0915">Sodium</keyword>
<sequence>MIAGLAAMIIILVNRPEVGGITQIIPKLSAINHQLVDLTGGNSKAFLMTNIMLTSFGVWGLPQMITKYYAIKDESSIKSATVISTLFALFIGAGAYFAGSLSRLFLAATKDGMPDVSGGFDGVMPTLLIKALTSNVFSIVVLSVIMLLLLSASMSTLSAIVLSSSSAVSVDLIGEVKPDIKDKHQMIIMRVLCVLFISFSYIFATMNISFIVNLMSFSWGVVAGSFIGPFLWGYIRIK</sequence>
<protein>
    <recommendedName>
        <fullName evidence="17">Sodium:solute symporter family protein</fullName>
    </recommendedName>
</protein>
<dbReference type="PANTHER" id="PTHR48086">
    <property type="entry name" value="SODIUM/PROLINE SYMPORTER-RELATED"/>
    <property type="match status" value="1"/>
</dbReference>
<keyword evidence="6" id="KW-0769">Symport</keyword>
<comment type="subcellular location">
    <subcellularLocation>
        <location evidence="1">Cell membrane</location>
        <topology evidence="1">Multi-pass membrane protein</topology>
    </subcellularLocation>
</comment>
<evidence type="ECO:0000256" key="13">
    <source>
        <dbReference type="RuleBase" id="RU362091"/>
    </source>
</evidence>
<evidence type="ECO:0000313" key="16">
    <source>
        <dbReference type="Proteomes" id="UP000463883"/>
    </source>
</evidence>
<evidence type="ECO:0000256" key="9">
    <source>
        <dbReference type="ARBA" id="ARBA00023065"/>
    </source>
</evidence>
<keyword evidence="3" id="KW-0813">Transport</keyword>
<proteinExistence type="inferred from homology"/>
<evidence type="ECO:0000256" key="5">
    <source>
        <dbReference type="ARBA" id="ARBA00022692"/>
    </source>
</evidence>
<comment type="catalytic activity">
    <reaction evidence="12">
        <text>L-proline(in) + Na(+)(in) = L-proline(out) + Na(+)(out)</text>
        <dbReference type="Rhea" id="RHEA:28967"/>
        <dbReference type="ChEBI" id="CHEBI:29101"/>
        <dbReference type="ChEBI" id="CHEBI:60039"/>
    </reaction>
</comment>
<keyword evidence="4" id="KW-1003">Cell membrane</keyword>
<evidence type="ECO:0000256" key="7">
    <source>
        <dbReference type="ARBA" id="ARBA00022989"/>
    </source>
</evidence>
<gene>
    <name evidence="15" type="ORF">Ami3637_06500</name>
</gene>
<dbReference type="InterPro" id="IPR038377">
    <property type="entry name" value="Na/Glc_symporter_sf"/>
</dbReference>
<evidence type="ECO:0000256" key="4">
    <source>
        <dbReference type="ARBA" id="ARBA00022475"/>
    </source>
</evidence>
<organism evidence="15 16">
    <name type="scientific">Aminipila terrae</name>
    <dbReference type="NCBI Taxonomy" id="2697030"/>
    <lineage>
        <taxon>Bacteria</taxon>
        <taxon>Bacillati</taxon>
        <taxon>Bacillota</taxon>
        <taxon>Clostridia</taxon>
        <taxon>Peptostreptococcales</taxon>
        <taxon>Anaerovoracaceae</taxon>
        <taxon>Aminipila</taxon>
    </lineage>
</organism>
<dbReference type="InterPro" id="IPR001734">
    <property type="entry name" value="Na/solute_symporter"/>
</dbReference>
<dbReference type="KEGG" id="amic:Ami3637_06500"/>
<dbReference type="GO" id="GO:0005886">
    <property type="term" value="C:plasma membrane"/>
    <property type="evidence" value="ECO:0007669"/>
    <property type="project" value="UniProtKB-SubCell"/>
</dbReference>
<feature type="transmembrane region" description="Helical" evidence="14">
    <location>
        <begin position="217"/>
        <end position="235"/>
    </location>
</feature>
<dbReference type="Proteomes" id="UP000463883">
    <property type="component" value="Chromosome"/>
</dbReference>
<dbReference type="Pfam" id="PF00474">
    <property type="entry name" value="SSF"/>
    <property type="match status" value="1"/>
</dbReference>
<evidence type="ECO:0000256" key="14">
    <source>
        <dbReference type="SAM" id="Phobius"/>
    </source>
</evidence>
<feature type="transmembrane region" description="Helical" evidence="14">
    <location>
        <begin position="82"/>
        <end position="107"/>
    </location>
</feature>
<evidence type="ECO:0000256" key="8">
    <source>
        <dbReference type="ARBA" id="ARBA00023053"/>
    </source>
</evidence>
<evidence type="ECO:0000256" key="1">
    <source>
        <dbReference type="ARBA" id="ARBA00004651"/>
    </source>
</evidence>
<keyword evidence="10 14" id="KW-0472">Membrane</keyword>
<feature type="transmembrane region" description="Helical" evidence="14">
    <location>
        <begin position="187"/>
        <end position="211"/>
    </location>
</feature>
<dbReference type="EMBL" id="CP047591">
    <property type="protein sequence ID" value="QHI73921.1"/>
    <property type="molecule type" value="Genomic_DNA"/>
</dbReference>
<keyword evidence="5 14" id="KW-0812">Transmembrane</keyword>
<evidence type="ECO:0000313" key="15">
    <source>
        <dbReference type="EMBL" id="QHI73921.1"/>
    </source>
</evidence>
<keyword evidence="16" id="KW-1185">Reference proteome</keyword>
<name>A0A6P1MJK3_9FIRM</name>
<feature type="transmembrane region" description="Helical" evidence="14">
    <location>
        <begin position="127"/>
        <end position="150"/>
    </location>
</feature>